<evidence type="ECO:0000313" key="2">
    <source>
        <dbReference type="Proteomes" id="UP000703661"/>
    </source>
</evidence>
<reference evidence="1" key="1">
    <citation type="journal article" date="2020" name="Fungal Divers.">
        <title>Resolving the Mortierellaceae phylogeny through synthesis of multi-gene phylogenetics and phylogenomics.</title>
        <authorList>
            <person name="Vandepol N."/>
            <person name="Liber J."/>
            <person name="Desiro A."/>
            <person name="Na H."/>
            <person name="Kennedy M."/>
            <person name="Barry K."/>
            <person name="Grigoriev I.V."/>
            <person name="Miller A.N."/>
            <person name="O'Donnell K."/>
            <person name="Stajich J.E."/>
            <person name="Bonito G."/>
        </authorList>
    </citation>
    <scope>NUCLEOTIDE SEQUENCE</scope>
    <source>
        <strain evidence="1">NRRL 2769</strain>
    </source>
</reference>
<keyword evidence="2" id="KW-1185">Reference proteome</keyword>
<evidence type="ECO:0000313" key="1">
    <source>
        <dbReference type="EMBL" id="KAF9997890.1"/>
    </source>
</evidence>
<proteinExistence type="predicted"/>
<organism evidence="1 2">
    <name type="scientific">Entomortierella chlamydospora</name>
    <dbReference type="NCBI Taxonomy" id="101097"/>
    <lineage>
        <taxon>Eukaryota</taxon>
        <taxon>Fungi</taxon>
        <taxon>Fungi incertae sedis</taxon>
        <taxon>Mucoromycota</taxon>
        <taxon>Mortierellomycotina</taxon>
        <taxon>Mortierellomycetes</taxon>
        <taxon>Mortierellales</taxon>
        <taxon>Mortierellaceae</taxon>
        <taxon>Entomortierella</taxon>
    </lineage>
</organism>
<accession>A0A9P6MG19</accession>
<name>A0A9P6MG19_9FUNG</name>
<gene>
    <name evidence="1" type="ORF">BGZ80_006908</name>
</gene>
<dbReference type="EMBL" id="JAAAID010003444">
    <property type="protein sequence ID" value="KAF9997890.1"/>
    <property type="molecule type" value="Genomic_DNA"/>
</dbReference>
<dbReference type="AlphaFoldDB" id="A0A9P6MG19"/>
<dbReference type="OrthoDB" id="2393615at2759"/>
<comment type="caution">
    <text evidence="1">The sequence shown here is derived from an EMBL/GenBank/DDBJ whole genome shotgun (WGS) entry which is preliminary data.</text>
</comment>
<sequence>MAELKLRNLPLQDRDIAEVIEGIQPGLATISFNQSRFGPLAFEPLLRQHAASLTGIYLGSKTFTVTSAMVQKILTTCHQLMRFGADMLNVRDILGIADIDAEDSEDVDEEGGGKNKGRDWVCTKLTLFEVFICGLKDKPLSWHKGVFKQLSRLECLEELYVGACTEFKENTQRSVFQNETICDGLDMRLEAGLGSLSSLKQLVGVGFSYMKQELDEEDVRWMVASWPNLMAVFGELNTERSKSVRLAAILEERGIRTTVDELDSDVEEQDFDLFEMFQVYWY</sequence>
<protein>
    <submittedName>
        <fullName evidence="1">Uncharacterized protein</fullName>
    </submittedName>
</protein>
<dbReference type="Proteomes" id="UP000703661">
    <property type="component" value="Unassembled WGS sequence"/>
</dbReference>